<keyword evidence="4" id="KW-0677">Repeat</keyword>
<evidence type="ECO:0000256" key="9">
    <source>
        <dbReference type="ARBA" id="ARBA00023242"/>
    </source>
</evidence>
<feature type="compositionally biased region" description="Polar residues" evidence="10">
    <location>
        <begin position="34"/>
        <end position="49"/>
    </location>
</feature>
<proteinExistence type="inferred from homology"/>
<organism evidence="12 13">
    <name type="scientific">Aureobasidium pullulans EXF-150</name>
    <dbReference type="NCBI Taxonomy" id="1043002"/>
    <lineage>
        <taxon>Eukaryota</taxon>
        <taxon>Fungi</taxon>
        <taxon>Dikarya</taxon>
        <taxon>Ascomycota</taxon>
        <taxon>Pezizomycotina</taxon>
        <taxon>Dothideomycetes</taxon>
        <taxon>Dothideomycetidae</taxon>
        <taxon>Dothideales</taxon>
        <taxon>Saccotheciaceae</taxon>
        <taxon>Aureobasidium</taxon>
    </lineage>
</organism>
<dbReference type="InterPro" id="IPR001374">
    <property type="entry name" value="R3H_dom"/>
</dbReference>
<evidence type="ECO:0000256" key="5">
    <source>
        <dbReference type="ARBA" id="ARBA00022771"/>
    </source>
</evidence>
<dbReference type="GO" id="GO:0008270">
    <property type="term" value="F:zinc ion binding"/>
    <property type="evidence" value="ECO:0007669"/>
    <property type="project" value="UniProtKB-KW"/>
</dbReference>
<keyword evidence="3" id="KW-0479">Metal-binding</keyword>
<dbReference type="GO" id="GO:0000981">
    <property type="term" value="F:DNA-binding transcription factor activity, RNA polymerase II-specific"/>
    <property type="evidence" value="ECO:0007669"/>
    <property type="project" value="TreeGrafter"/>
</dbReference>
<comment type="similarity">
    <text evidence="2">Belongs to the NFX1 family.</text>
</comment>
<dbReference type="GeneID" id="40747919"/>
<keyword evidence="8" id="KW-0804">Transcription</keyword>
<dbReference type="PANTHER" id="PTHR12360:SF12">
    <property type="entry name" value="TRANSCRIPTIONAL REPRESSOR NF-X1"/>
    <property type="match status" value="1"/>
</dbReference>
<keyword evidence="7" id="KW-0805">Transcription regulation</keyword>
<feature type="compositionally biased region" description="Basic and acidic residues" evidence="10">
    <location>
        <begin position="1155"/>
        <end position="1183"/>
    </location>
</feature>
<evidence type="ECO:0000256" key="8">
    <source>
        <dbReference type="ARBA" id="ARBA00023163"/>
    </source>
</evidence>
<evidence type="ECO:0000256" key="10">
    <source>
        <dbReference type="SAM" id="MobiDB-lite"/>
    </source>
</evidence>
<dbReference type="InterPro" id="IPR036867">
    <property type="entry name" value="R3H_dom_sf"/>
</dbReference>
<dbReference type="HOGENOM" id="CLU_005714_2_0_1"/>
<dbReference type="SUPFAM" id="SSF82708">
    <property type="entry name" value="R3H domain"/>
    <property type="match status" value="1"/>
</dbReference>
<dbReference type="GO" id="GO:0000122">
    <property type="term" value="P:negative regulation of transcription by RNA polymerase II"/>
    <property type="evidence" value="ECO:0007669"/>
    <property type="project" value="TreeGrafter"/>
</dbReference>
<accession>A0A074XKD0</accession>
<keyword evidence="5" id="KW-0863">Zinc-finger</keyword>
<keyword evidence="13" id="KW-1185">Reference proteome</keyword>
<dbReference type="SMART" id="SM00438">
    <property type="entry name" value="ZnF_NFX"/>
    <property type="match status" value="9"/>
</dbReference>
<dbReference type="Proteomes" id="UP000030706">
    <property type="component" value="Unassembled WGS sequence"/>
</dbReference>
<feature type="compositionally biased region" description="Low complexity" evidence="10">
    <location>
        <begin position="83"/>
        <end position="96"/>
    </location>
</feature>
<dbReference type="Pfam" id="PF01424">
    <property type="entry name" value="R3H"/>
    <property type="match status" value="1"/>
</dbReference>
<reference evidence="12 13" key="1">
    <citation type="journal article" date="2014" name="BMC Genomics">
        <title>Genome sequencing of four Aureobasidium pullulans varieties: biotechnological potential, stress tolerance, and description of new species.</title>
        <authorList>
            <person name="Gostin Ar C."/>
            <person name="Ohm R.A."/>
            <person name="Kogej T."/>
            <person name="Sonjak S."/>
            <person name="Turk M."/>
            <person name="Zajc J."/>
            <person name="Zalar P."/>
            <person name="Grube M."/>
            <person name="Sun H."/>
            <person name="Han J."/>
            <person name="Sharma A."/>
            <person name="Chiniquy J."/>
            <person name="Ngan C.Y."/>
            <person name="Lipzen A."/>
            <person name="Barry K."/>
            <person name="Grigoriev I.V."/>
            <person name="Gunde-Cimerman N."/>
        </authorList>
    </citation>
    <scope>NUCLEOTIDE SEQUENCE [LARGE SCALE GENOMIC DNA]</scope>
    <source>
        <strain evidence="12 13">EXF-150</strain>
    </source>
</reference>
<dbReference type="PANTHER" id="PTHR12360">
    <property type="entry name" value="NUCLEAR TRANSCRIPTION FACTOR, X-BOX BINDING 1 NFX1"/>
    <property type="match status" value="1"/>
</dbReference>
<dbReference type="SUPFAM" id="SSF57850">
    <property type="entry name" value="RING/U-box"/>
    <property type="match status" value="1"/>
</dbReference>
<evidence type="ECO:0000256" key="4">
    <source>
        <dbReference type="ARBA" id="ARBA00022737"/>
    </source>
</evidence>
<evidence type="ECO:0000256" key="3">
    <source>
        <dbReference type="ARBA" id="ARBA00022723"/>
    </source>
</evidence>
<feature type="region of interest" description="Disordered" evidence="10">
    <location>
        <begin position="1"/>
        <end position="194"/>
    </location>
</feature>
<dbReference type="STRING" id="1043002.A0A074XKD0"/>
<dbReference type="GO" id="GO:0005634">
    <property type="term" value="C:nucleus"/>
    <property type="evidence" value="ECO:0007669"/>
    <property type="project" value="UniProtKB-SubCell"/>
</dbReference>
<comment type="subcellular location">
    <subcellularLocation>
        <location evidence="1">Nucleus</location>
    </subcellularLocation>
</comment>
<protein>
    <recommendedName>
        <fullName evidence="11">R3H domain-containing protein</fullName>
    </recommendedName>
</protein>
<name>A0A074XKD0_AURPU</name>
<dbReference type="PROSITE" id="PS51061">
    <property type="entry name" value="R3H"/>
    <property type="match status" value="1"/>
</dbReference>
<evidence type="ECO:0000313" key="13">
    <source>
        <dbReference type="Proteomes" id="UP000030706"/>
    </source>
</evidence>
<dbReference type="EMBL" id="KL584983">
    <property type="protein sequence ID" value="KEQ84114.1"/>
    <property type="molecule type" value="Genomic_DNA"/>
</dbReference>
<dbReference type="OrthoDB" id="6512771at2759"/>
<evidence type="ECO:0000259" key="11">
    <source>
        <dbReference type="PROSITE" id="PS51061"/>
    </source>
</evidence>
<dbReference type="GO" id="GO:0000977">
    <property type="term" value="F:RNA polymerase II transcription regulatory region sequence-specific DNA binding"/>
    <property type="evidence" value="ECO:0007669"/>
    <property type="project" value="TreeGrafter"/>
</dbReference>
<evidence type="ECO:0000256" key="2">
    <source>
        <dbReference type="ARBA" id="ARBA00007269"/>
    </source>
</evidence>
<feature type="compositionally biased region" description="Polar residues" evidence="10">
    <location>
        <begin position="1"/>
        <end position="10"/>
    </location>
</feature>
<evidence type="ECO:0000256" key="7">
    <source>
        <dbReference type="ARBA" id="ARBA00023015"/>
    </source>
</evidence>
<dbReference type="CDD" id="cd06008">
    <property type="entry name" value="NF-X1-zinc-finger"/>
    <property type="match status" value="6"/>
</dbReference>
<dbReference type="RefSeq" id="XP_029760301.1">
    <property type="nucleotide sequence ID" value="XM_029905613.1"/>
</dbReference>
<dbReference type="AlphaFoldDB" id="A0A074XKD0"/>
<dbReference type="SMART" id="SM00393">
    <property type="entry name" value="R3H"/>
    <property type="match status" value="1"/>
</dbReference>
<feature type="domain" description="R3H" evidence="11">
    <location>
        <begin position="865"/>
        <end position="928"/>
    </location>
</feature>
<evidence type="ECO:0000313" key="12">
    <source>
        <dbReference type="EMBL" id="KEQ84114.1"/>
    </source>
</evidence>
<keyword evidence="9" id="KW-0539">Nucleus</keyword>
<dbReference type="InterPro" id="IPR000967">
    <property type="entry name" value="Znf_NFX1"/>
</dbReference>
<dbReference type="InterPro" id="IPR034078">
    <property type="entry name" value="NFX1_fam"/>
</dbReference>
<evidence type="ECO:0000256" key="1">
    <source>
        <dbReference type="ARBA" id="ARBA00004123"/>
    </source>
</evidence>
<sequence>MSTAETTSMPHTEPQAARSSNRPPRQRRPRGERNTNPPAQQEDPQSDASNPGRRRRGGGGRGRGARDPLLALRPSSVAPSTQASSVDPSSADASGAEGANSRNQDSRRGRGRGGARGGRGGARGGRTPANRTVNGRAFGGQLTSDNELQGDATTFVPGQPILTQGATSQQTQPRSSRRRLSKSTAPDIATRTHHDIDNGHYECPICTSEVLRNSKVWSCHTCWTVFHMSCVKKWSQNQGSAAAQQQGRENGEIPPPRQWRCPGCNLPKDTLPKTYTCWCEKEVEPRAVTGLPPHSCGNTCGRERVRKCPHPCQLTCHAGPCPPCTHMGPTQSCFCGKHESNRRCTDTDYENGWSCGEVCGDLMPCGEHECPRPCHEGLCGACEVRVDARCYCGQVEKALLCADRGDEVTSHKKHSAEDGQDIVEEWTGMFACTNSCDRAFDCGVHHCQKPCHTQDTDPGHCPRSPDVVSHCPCGKTKLSEISPDARTSCEDPIANCKKPCMKKLSCGHSCEQLCHSGACMPCLKAVPINCRCGRTTSTTICHQGKVEPPQCMRVCRATLNCGRHACDERCCEGERKAGERQAMKRKGRKLEDAHIRPIDDGFEAEHICTRPCGRPLKCGNHFCEDLCHKGPCGSCREAIFDEINCNCGRTVLTPPLPCGTQPPPCRFQCNRPKTCGHPQVQHNCHMDNESCPRCPFLVEKHCMCGKKSLKNQQCWLKDVSCGQVCGRKLKCGSHFCTKPCHREGDCEDAGGRPCQQPCGKPKKACGHPDEAICHAPTACKEEKACTHKIFITCECQAQKQEMRCLASKSSEGNLTKSLPCNEECARLERNRKLALALNIDQEAHVEGGGHVPFSNETLNLYAAHPTWSTNQEREFRVFAAADDEKRLRFKPMTATQRAFIHHLAEDFGLDSESMDPEPHRHVAIFKTPRFVRSPPKTLKESHRIRNAQRLASGKAIASTEAPANQVRANEVGEPFNSFVVVRPRFGLTIEEVRTELASFALPLQFDVEFLPNEEVIIKAISRTLDEQAVDQTLKNAKAPIAAAIAAKNLGTLQLCRTDSSLNITRRETESGVSDGWSRVAAKSAASRRPITQATSSNRNVFAALAGGNKVTFAKKKEKKPIVPVEPVVDDWEAAEIAEEEKEKLASGHNSGAEEDLPKADGVETELPKIDGAELELLEAKDNGASETEAPAVESNQTASIVDDAQGVVEAAEPEVNTSLIQPEEVKEGETA</sequence>
<feature type="compositionally biased region" description="Gly residues" evidence="10">
    <location>
        <begin position="112"/>
        <end position="124"/>
    </location>
</feature>
<dbReference type="CDD" id="cd16492">
    <property type="entry name" value="RING-CH-C4HC3_NFX1-like"/>
    <property type="match status" value="1"/>
</dbReference>
<dbReference type="Gene3D" id="3.30.1370.50">
    <property type="entry name" value="R3H-like domain"/>
    <property type="match status" value="1"/>
</dbReference>
<keyword evidence="6" id="KW-0862">Zinc</keyword>
<evidence type="ECO:0000256" key="6">
    <source>
        <dbReference type="ARBA" id="ARBA00022833"/>
    </source>
</evidence>
<dbReference type="FunFam" id="3.30.1370.50:FF:000006">
    <property type="entry name" value="NF-X1 finger transcription factor"/>
    <property type="match status" value="1"/>
</dbReference>
<gene>
    <name evidence="12" type="ORF">M438DRAFT_346183</name>
</gene>
<dbReference type="Pfam" id="PF01422">
    <property type="entry name" value="zf-NF-X1"/>
    <property type="match status" value="7"/>
</dbReference>
<feature type="region of interest" description="Disordered" evidence="10">
    <location>
        <begin position="1139"/>
        <end position="1231"/>
    </location>
</feature>